<sequence>MKDLFSECSALYQQARPSYPHSVISEILNYVPSQHFAWDCGAGSGQFTQLLAPYFEQIVATDMSAQQLHQAPYFENVSYQIQQAEQTTFSDHSFDLITVAQAIHWFDFDAFYAEVRRTLKKEGIIAVIGYGTLSTQDVALNQQIQHLYSEILKDDWDPERGYIDAHYQTIPFPFEILSDSTSSMQFEWSKAQLLGYLNTWTAVKHHRETYAQDPLANITAFLNDHEESITVEFPLFVKIGKLKKTNVKQHHNRDMGQVFGLFKMRRLIMG</sequence>
<dbReference type="Pfam" id="PF08241">
    <property type="entry name" value="Methyltransf_11"/>
    <property type="match status" value="1"/>
</dbReference>
<organism evidence="5 6">
    <name type="scientific">Acinetobacter lanii</name>
    <dbReference type="NCBI Taxonomy" id="2715163"/>
    <lineage>
        <taxon>Bacteria</taxon>
        <taxon>Pseudomonadati</taxon>
        <taxon>Pseudomonadota</taxon>
        <taxon>Gammaproteobacteria</taxon>
        <taxon>Moraxellales</taxon>
        <taxon>Moraxellaceae</taxon>
        <taxon>Acinetobacter</taxon>
    </lineage>
</organism>
<gene>
    <name evidence="5" type="ORF">G8D99_01170</name>
</gene>
<accession>A0A6G8S0X9</accession>
<evidence type="ECO:0000313" key="6">
    <source>
        <dbReference type="Proteomes" id="UP000501939"/>
    </source>
</evidence>
<name>A0A6G8S0X9_9GAMM</name>
<dbReference type="SUPFAM" id="SSF53335">
    <property type="entry name" value="S-adenosyl-L-methionine-dependent methyltransferases"/>
    <property type="match status" value="1"/>
</dbReference>
<reference evidence="5 6" key="1">
    <citation type="submission" date="2020-03" db="EMBL/GenBank/DDBJ databases">
        <authorList>
            <person name="Zhu W."/>
        </authorList>
    </citation>
    <scope>NUCLEOTIDE SEQUENCE [LARGE SCALE GENOMIC DNA]</scope>
    <source>
        <strain evidence="5 6">185</strain>
    </source>
</reference>
<keyword evidence="6" id="KW-1185">Reference proteome</keyword>
<dbReference type="KEGG" id="alj:G8D99_01170"/>
<protein>
    <submittedName>
        <fullName evidence="5">Class I SAM-dependent methyltransferase</fullName>
    </submittedName>
</protein>
<dbReference type="PANTHER" id="PTHR44942">
    <property type="entry name" value="METHYLTRANSF_11 DOMAIN-CONTAINING PROTEIN"/>
    <property type="match status" value="1"/>
</dbReference>
<dbReference type="Gene3D" id="3.40.50.150">
    <property type="entry name" value="Vaccinia Virus protein VP39"/>
    <property type="match status" value="1"/>
</dbReference>
<keyword evidence="3 5" id="KW-0808">Transferase</keyword>
<dbReference type="InterPro" id="IPR051052">
    <property type="entry name" value="Diverse_substrate_MTase"/>
</dbReference>
<comment type="similarity">
    <text evidence="1">Belongs to the methyltransferase superfamily.</text>
</comment>
<evidence type="ECO:0000313" key="5">
    <source>
        <dbReference type="EMBL" id="QIO07775.1"/>
    </source>
</evidence>
<evidence type="ECO:0000256" key="1">
    <source>
        <dbReference type="ARBA" id="ARBA00008361"/>
    </source>
</evidence>
<evidence type="ECO:0000256" key="2">
    <source>
        <dbReference type="ARBA" id="ARBA00022603"/>
    </source>
</evidence>
<feature type="domain" description="Methyltransferase type 11" evidence="4">
    <location>
        <begin position="39"/>
        <end position="126"/>
    </location>
</feature>
<evidence type="ECO:0000259" key="4">
    <source>
        <dbReference type="Pfam" id="PF08241"/>
    </source>
</evidence>
<dbReference type="InterPro" id="IPR029063">
    <property type="entry name" value="SAM-dependent_MTases_sf"/>
</dbReference>
<dbReference type="PANTHER" id="PTHR44942:SF4">
    <property type="entry name" value="METHYLTRANSFERASE TYPE 11 DOMAIN-CONTAINING PROTEIN"/>
    <property type="match status" value="1"/>
</dbReference>
<dbReference type="Proteomes" id="UP000501939">
    <property type="component" value="Chromosome"/>
</dbReference>
<keyword evidence="2 5" id="KW-0489">Methyltransferase</keyword>
<dbReference type="GO" id="GO:0008757">
    <property type="term" value="F:S-adenosylmethionine-dependent methyltransferase activity"/>
    <property type="evidence" value="ECO:0007669"/>
    <property type="project" value="InterPro"/>
</dbReference>
<dbReference type="CDD" id="cd02440">
    <property type="entry name" value="AdoMet_MTases"/>
    <property type="match status" value="1"/>
</dbReference>
<dbReference type="EMBL" id="CP049916">
    <property type="protein sequence ID" value="QIO07775.1"/>
    <property type="molecule type" value="Genomic_DNA"/>
</dbReference>
<dbReference type="GO" id="GO:0032259">
    <property type="term" value="P:methylation"/>
    <property type="evidence" value="ECO:0007669"/>
    <property type="project" value="UniProtKB-KW"/>
</dbReference>
<proteinExistence type="inferred from homology"/>
<dbReference type="InterPro" id="IPR013216">
    <property type="entry name" value="Methyltransf_11"/>
</dbReference>
<dbReference type="AlphaFoldDB" id="A0A6G8S0X9"/>
<dbReference type="RefSeq" id="WP_166321857.1">
    <property type="nucleotide sequence ID" value="NZ_CP049916.1"/>
</dbReference>
<evidence type="ECO:0000256" key="3">
    <source>
        <dbReference type="ARBA" id="ARBA00022679"/>
    </source>
</evidence>